<comment type="caution">
    <text evidence="1">The sequence shown here is derived from an EMBL/GenBank/DDBJ whole genome shotgun (WGS) entry which is preliminary data.</text>
</comment>
<reference evidence="1 2" key="1">
    <citation type="journal article" date="2016" name="Mol. Biol. Evol.">
        <title>Genome-Wide Survey of Gut Fungi (Harpellales) Reveals the First Horizontally Transferred Ubiquitin Gene from a Mosquito Host.</title>
        <authorList>
            <person name="Wang Y."/>
            <person name="White M.M."/>
            <person name="Kvist S."/>
            <person name="Moncalvo J.M."/>
        </authorList>
    </citation>
    <scope>NUCLEOTIDE SEQUENCE [LARGE SCALE GENOMIC DNA]</scope>
    <source>
        <strain evidence="1 2">ALG-7-W6</strain>
    </source>
</reference>
<gene>
    <name evidence="1" type="ORF">AYI68_g7296</name>
</gene>
<dbReference type="Proteomes" id="UP000187455">
    <property type="component" value="Unassembled WGS sequence"/>
</dbReference>
<name>A0A1R0GP45_9FUNG</name>
<sequence>MVMHKHELVESGAYPYGDTSVSFSSEFLALGDELDPSVNLEGEPVMEYLTSSLMGLSLIADPNPPVRFSPIIPTVGAVQTLSVVSTGSNGRSVDRRSKGVIPALRFLLDESERCTSNSALSVASSLAAQQQFRC</sequence>
<proteinExistence type="predicted"/>
<organism evidence="1 2">
    <name type="scientific">Smittium mucronatum</name>
    <dbReference type="NCBI Taxonomy" id="133383"/>
    <lineage>
        <taxon>Eukaryota</taxon>
        <taxon>Fungi</taxon>
        <taxon>Fungi incertae sedis</taxon>
        <taxon>Zoopagomycota</taxon>
        <taxon>Kickxellomycotina</taxon>
        <taxon>Harpellomycetes</taxon>
        <taxon>Harpellales</taxon>
        <taxon>Legeriomycetaceae</taxon>
        <taxon>Smittium</taxon>
    </lineage>
</organism>
<evidence type="ECO:0000313" key="1">
    <source>
        <dbReference type="EMBL" id="OLY78648.1"/>
    </source>
</evidence>
<accession>A0A1R0GP45</accession>
<protein>
    <submittedName>
        <fullName evidence="1">Uncharacterized protein</fullName>
    </submittedName>
</protein>
<dbReference type="AlphaFoldDB" id="A0A1R0GP45"/>
<keyword evidence="2" id="KW-1185">Reference proteome</keyword>
<evidence type="ECO:0000313" key="2">
    <source>
        <dbReference type="Proteomes" id="UP000187455"/>
    </source>
</evidence>
<dbReference type="EMBL" id="LSSL01005824">
    <property type="protein sequence ID" value="OLY78648.1"/>
    <property type="molecule type" value="Genomic_DNA"/>
</dbReference>